<organism evidence="2 3">
    <name type="scientific">Leucobacter chromiiresistens</name>
    <dbReference type="NCBI Taxonomy" id="1079994"/>
    <lineage>
        <taxon>Bacteria</taxon>
        <taxon>Bacillati</taxon>
        <taxon>Actinomycetota</taxon>
        <taxon>Actinomycetes</taxon>
        <taxon>Micrococcales</taxon>
        <taxon>Microbacteriaceae</taxon>
        <taxon>Leucobacter</taxon>
    </lineage>
</organism>
<gene>
    <name evidence="2" type="ORF">SAMN04488565_2053</name>
</gene>
<dbReference type="SUPFAM" id="SSF52980">
    <property type="entry name" value="Restriction endonuclease-like"/>
    <property type="match status" value="1"/>
</dbReference>
<evidence type="ECO:0008006" key="4">
    <source>
        <dbReference type="Google" id="ProtNLM"/>
    </source>
</evidence>
<dbReference type="Proteomes" id="UP000182690">
    <property type="component" value="Unassembled WGS sequence"/>
</dbReference>
<dbReference type="InterPro" id="IPR011335">
    <property type="entry name" value="Restrct_endonuc-II-like"/>
</dbReference>
<proteinExistence type="predicted"/>
<reference evidence="2 3" key="1">
    <citation type="submission" date="2016-10" db="EMBL/GenBank/DDBJ databases">
        <authorList>
            <person name="de Groot N.N."/>
        </authorList>
    </citation>
    <scope>NUCLEOTIDE SEQUENCE [LARGE SCALE GENOMIC DNA]</scope>
    <source>
        <strain evidence="2 3">DSM 22788</strain>
    </source>
</reference>
<evidence type="ECO:0000313" key="3">
    <source>
        <dbReference type="Proteomes" id="UP000182690"/>
    </source>
</evidence>
<evidence type="ECO:0000256" key="1">
    <source>
        <dbReference type="SAM" id="MobiDB-lite"/>
    </source>
</evidence>
<sequence length="365" mass="40727">MGMQRIDAVLEQYGCASFLASEALSAGISPGVLRNPRLARPFRGVRVAATHDDSLFGRAAAYVPRLRPGECFSHATALALFGCPIHMPESTNVDVESRAASGQVRCEGVTGHRRKRAERIRQLWLPEYRVRIPVVEPLQAALQASPTLPFPDLVVALDHLLVARRAGPDSRPLVSSEALERFCSNVRGAGSRRLRMAARYARTGAESRMETLTRLAGERVGVNDLTLQHTIYDDSGAWIGRFDLVDVQRKRIVEYDGDHHWRLRSQYLRDLERLDAARNAGWEVLVVVREHHWSRDPPLSKRLLTFLGRESRELPVEDARLLDERYARGLHIRSALPRARQDIHPRATGTGVAVQGGEAVAGERG</sequence>
<protein>
    <recommendedName>
        <fullName evidence="4">DUF559 domain-containing protein</fullName>
    </recommendedName>
</protein>
<accession>A0A1H0ZTU4</accession>
<feature type="region of interest" description="Disordered" evidence="1">
    <location>
        <begin position="341"/>
        <end position="365"/>
    </location>
</feature>
<dbReference type="STRING" id="1079994.SAMN04488565_2053"/>
<dbReference type="AlphaFoldDB" id="A0A1H0ZTU4"/>
<feature type="compositionally biased region" description="Low complexity" evidence="1">
    <location>
        <begin position="346"/>
        <end position="365"/>
    </location>
</feature>
<evidence type="ECO:0000313" key="2">
    <source>
        <dbReference type="EMBL" id="SDQ30772.1"/>
    </source>
</evidence>
<dbReference type="EMBL" id="FNKB01000001">
    <property type="protein sequence ID" value="SDQ30772.1"/>
    <property type="molecule type" value="Genomic_DNA"/>
</dbReference>
<name>A0A1H0ZTU4_9MICO</name>